<dbReference type="SUPFAM" id="SSF48239">
    <property type="entry name" value="Terpenoid cyclases/Protein prenyltransferases"/>
    <property type="match status" value="1"/>
</dbReference>
<gene>
    <name evidence="1" type="ordered locus">SpiBuddy_0736</name>
</gene>
<dbReference type="InterPro" id="IPR008930">
    <property type="entry name" value="Terpenoid_cyclase/PrenylTrfase"/>
</dbReference>
<dbReference type="OrthoDB" id="370326at2"/>
<accession>F0RY64</accession>
<dbReference type="EMBL" id="CP002541">
    <property type="protein sequence ID" value="ADY12563.1"/>
    <property type="molecule type" value="Genomic_DNA"/>
</dbReference>
<dbReference type="AlphaFoldDB" id="F0RY64"/>
<dbReference type="HOGENOM" id="CLU_962196_0_0_12"/>
<organism evidence="1 2">
    <name type="scientific">Sphaerochaeta globosa (strain ATCC BAA-1886 / DSM 22777 / Buddy)</name>
    <name type="common">Spirochaeta sp. (strain Buddy)</name>
    <dbReference type="NCBI Taxonomy" id="158189"/>
    <lineage>
        <taxon>Bacteria</taxon>
        <taxon>Pseudomonadati</taxon>
        <taxon>Spirochaetota</taxon>
        <taxon>Spirochaetia</taxon>
        <taxon>Spirochaetales</taxon>
        <taxon>Sphaerochaetaceae</taxon>
        <taxon>Sphaerochaeta</taxon>
    </lineage>
</organism>
<reference evidence="2" key="1">
    <citation type="submission" date="2011-02" db="EMBL/GenBank/DDBJ databases">
        <title>Complete sequence of Spirochaeta sp. Buddy.</title>
        <authorList>
            <person name="Lucas S."/>
            <person name="Copeland A."/>
            <person name="Lapidus A."/>
            <person name="Cheng J.-F."/>
            <person name="Goodwin L."/>
            <person name="Pitluck S."/>
            <person name="Zeytun A."/>
            <person name="Detter J.C."/>
            <person name="Han C."/>
            <person name="Tapia R."/>
            <person name="Land M."/>
            <person name="Hauser L."/>
            <person name="Kyrpides N."/>
            <person name="Ivanova N."/>
            <person name="Mikhailova N."/>
            <person name="Pagani I."/>
            <person name="Ritalahti K.M."/>
            <person name="Loeffler F.E."/>
            <person name="Woyke T."/>
        </authorList>
    </citation>
    <scope>NUCLEOTIDE SEQUENCE [LARGE SCALE GENOMIC DNA]</scope>
    <source>
        <strain evidence="2">ATCC BAA-1886 / DSM 22777 / Buddy</strain>
    </source>
</reference>
<dbReference type="Proteomes" id="UP000008466">
    <property type="component" value="Chromosome"/>
</dbReference>
<protein>
    <submittedName>
        <fullName evidence="1">Nitrogenase subunit NifH (ATPase)-like protein</fullName>
    </submittedName>
</protein>
<proteinExistence type="predicted"/>
<evidence type="ECO:0000313" key="2">
    <source>
        <dbReference type="Proteomes" id="UP000008466"/>
    </source>
</evidence>
<dbReference type="STRING" id="158189.SpiBuddy_0736"/>
<name>F0RY64_SPHGB</name>
<dbReference type="RefSeq" id="WP_013606416.1">
    <property type="nucleotide sequence ID" value="NC_015152.1"/>
</dbReference>
<evidence type="ECO:0000313" key="1">
    <source>
        <dbReference type="EMBL" id="ADY12563.1"/>
    </source>
</evidence>
<keyword evidence="2" id="KW-1185">Reference proteome</keyword>
<sequence>MIDWHTYATEQTLTWLLEENNPSVRYFTLTDLLDKPQDDPLVQEAKAAIAKTGLVPQMLSVMAQPSYRETYSRFYTYKYKGLVWSLITLAELGAEADDQIREMCEYLLVNSQEPEDGGFSMNTAQKTGGGRKSEVIPCLTGNLVWVLIHFGFLKDERLQKALNHLVEFLVLNDGELIESQVVPYDRFEMCWGSHTCFMGVVKTLKALTCVNRELRTEKQQATIERLAEFLLIHHIYKSSHNLKKKAKPGWLHFAFPLMYQTDVLEILDILVREGMHDERMEDAFQLVLEKQNDKGRWLLGNTYASDRLLIPMGSKGEENKWITLRSLRLVKGYSASQH</sequence>
<dbReference type="KEGG" id="sbu:SpiBuddy_0736"/>